<dbReference type="GO" id="GO:0016298">
    <property type="term" value="F:lipase activity"/>
    <property type="evidence" value="ECO:0007669"/>
    <property type="project" value="InterPro"/>
</dbReference>
<reference evidence="3" key="1">
    <citation type="submission" date="2020-10" db="EMBL/GenBank/DDBJ databases">
        <authorList>
            <person name="Castelo-Branco R."/>
            <person name="Eusebio N."/>
            <person name="Adriana R."/>
            <person name="Vieira A."/>
            <person name="Brugerolle De Fraissinette N."/>
            <person name="Rezende De Castro R."/>
            <person name="Schneider M.P."/>
            <person name="Vasconcelos V."/>
            <person name="Leao P.N."/>
        </authorList>
    </citation>
    <scope>NUCLEOTIDE SEQUENCE</scope>
    <source>
        <strain evidence="3">LEGE 07157</strain>
    </source>
</reference>
<evidence type="ECO:0000256" key="2">
    <source>
        <dbReference type="SAM" id="SignalP"/>
    </source>
</evidence>
<dbReference type="PANTHER" id="PTHR45648:SF22">
    <property type="entry name" value="GDSL LIPASE_ACYLHYDROLASE FAMILY PROTEIN (AFU_ORTHOLOGUE AFUA_4G14700)"/>
    <property type="match status" value="1"/>
</dbReference>
<dbReference type="InterPro" id="IPR013424">
    <property type="entry name" value="Ice-binding_C"/>
</dbReference>
<dbReference type="PROSITE" id="PS01098">
    <property type="entry name" value="LIPASE_GDSL_SER"/>
    <property type="match status" value="1"/>
</dbReference>
<proteinExistence type="predicted"/>
<comment type="caution">
    <text evidence="3">The sequence shown here is derived from an EMBL/GenBank/DDBJ whole genome shotgun (WGS) entry which is preliminary data.</text>
</comment>
<feature type="signal peptide" evidence="2">
    <location>
        <begin position="1"/>
        <end position="23"/>
    </location>
</feature>
<dbReference type="Gene3D" id="3.40.50.1110">
    <property type="entry name" value="SGNH hydrolase"/>
    <property type="match status" value="1"/>
</dbReference>
<accession>A0A8J7DXV0</accession>
<keyword evidence="2" id="KW-0732">Signal</keyword>
<name>A0A8J7DXV0_9CYAN</name>
<dbReference type="RefSeq" id="WP_194030129.1">
    <property type="nucleotide sequence ID" value="NZ_JADEWZ010000020.1"/>
</dbReference>
<dbReference type="EMBL" id="JADEWZ010000020">
    <property type="protein sequence ID" value="MBE9117035.1"/>
    <property type="molecule type" value="Genomic_DNA"/>
</dbReference>
<dbReference type="NCBIfam" id="TIGR02595">
    <property type="entry name" value="PEP_CTERM"/>
    <property type="match status" value="1"/>
</dbReference>
<dbReference type="Pfam" id="PF00657">
    <property type="entry name" value="Lipase_GDSL"/>
    <property type="match status" value="1"/>
</dbReference>
<dbReference type="GO" id="GO:0006629">
    <property type="term" value="P:lipid metabolic process"/>
    <property type="evidence" value="ECO:0007669"/>
    <property type="project" value="InterPro"/>
</dbReference>
<dbReference type="PANTHER" id="PTHR45648">
    <property type="entry name" value="GDSL LIPASE/ACYLHYDROLASE FAMILY PROTEIN (AFU_ORTHOLOGUE AFUA_4G14700)"/>
    <property type="match status" value="1"/>
</dbReference>
<dbReference type="CDD" id="cd01846">
    <property type="entry name" value="fatty_acyltransferase_like"/>
    <property type="match status" value="1"/>
</dbReference>
<sequence length="358" mass="38114">MRKYAIAIGLTIVSGLTPLPAKAVSLINEITSIYAFGDSLSDTGNLFNATGLPPFPYFDGRFSNGLNWIDYLSQDLGLDTPTPITDVRDGTAPTDGINFAFGGATTGLDNTVSPRLLGLQQQVGAFASLIAPGGVDPNGLYLLWGGANDYLPTDSTTFIPFDNPTQTIDNLSAAITTLAGLGAKNIMVVNQPDFGSIPRVLGNDPTFSLPPDTPTLAEFNALSNSHNTQLDSLLDSLSNDPLLDLNLLSLDVNSLFRQAISDPALGFTNTTEPCLFTITCVFNPSQQEQFLFWDGLHITTRAHELVAQQAFATLEHNAEESVPEPNSAIGILAMGVLGGGALLKRQRQRQSKSVAIKS</sequence>
<dbReference type="SUPFAM" id="SSF52266">
    <property type="entry name" value="SGNH hydrolase"/>
    <property type="match status" value="1"/>
</dbReference>
<keyword evidence="1 3" id="KW-0378">Hydrolase</keyword>
<dbReference type="InterPro" id="IPR008265">
    <property type="entry name" value="Lipase_GDSL_AS"/>
</dbReference>
<evidence type="ECO:0000313" key="4">
    <source>
        <dbReference type="Proteomes" id="UP000654482"/>
    </source>
</evidence>
<keyword evidence="4" id="KW-1185">Reference proteome</keyword>
<protein>
    <submittedName>
        <fullName evidence="3">SGNH/GDSL hydrolase family protein</fullName>
    </submittedName>
</protein>
<gene>
    <name evidence="3" type="ORF">IQ249_14130</name>
</gene>
<evidence type="ECO:0000313" key="3">
    <source>
        <dbReference type="EMBL" id="MBE9117035.1"/>
    </source>
</evidence>
<organism evidence="3 4">
    <name type="scientific">Lusitaniella coriacea LEGE 07157</name>
    <dbReference type="NCBI Taxonomy" id="945747"/>
    <lineage>
        <taxon>Bacteria</taxon>
        <taxon>Bacillati</taxon>
        <taxon>Cyanobacteriota</taxon>
        <taxon>Cyanophyceae</taxon>
        <taxon>Spirulinales</taxon>
        <taxon>Lusitaniellaceae</taxon>
        <taxon>Lusitaniella</taxon>
    </lineage>
</organism>
<feature type="chain" id="PRO_5035250020" evidence="2">
    <location>
        <begin position="24"/>
        <end position="358"/>
    </location>
</feature>
<dbReference type="InterPro" id="IPR001087">
    <property type="entry name" value="GDSL"/>
</dbReference>
<evidence type="ECO:0000256" key="1">
    <source>
        <dbReference type="ARBA" id="ARBA00022801"/>
    </source>
</evidence>
<dbReference type="InterPro" id="IPR036514">
    <property type="entry name" value="SGNH_hydro_sf"/>
</dbReference>
<dbReference type="AlphaFoldDB" id="A0A8J7DXV0"/>
<dbReference type="InterPro" id="IPR051058">
    <property type="entry name" value="GDSL_Est/Lipase"/>
</dbReference>
<dbReference type="Proteomes" id="UP000654482">
    <property type="component" value="Unassembled WGS sequence"/>
</dbReference>